<name>A0A0V0Q9T7_PSEPJ</name>
<evidence type="ECO:0000256" key="3">
    <source>
        <dbReference type="ARBA" id="ARBA00023242"/>
    </source>
</evidence>
<dbReference type="InterPro" id="IPR049629">
    <property type="entry name" value="DPY30_SDC1_DD"/>
</dbReference>
<dbReference type="Proteomes" id="UP000054937">
    <property type="component" value="Unassembled WGS sequence"/>
</dbReference>
<feature type="compositionally biased region" description="Acidic residues" evidence="4">
    <location>
        <begin position="522"/>
        <end position="539"/>
    </location>
</feature>
<protein>
    <recommendedName>
        <fullName evidence="7">Dpy-30 motif protein</fullName>
    </recommendedName>
</protein>
<evidence type="ECO:0000256" key="1">
    <source>
        <dbReference type="ARBA" id="ARBA00004123"/>
    </source>
</evidence>
<organism evidence="5 6">
    <name type="scientific">Pseudocohnilembus persalinus</name>
    <name type="common">Ciliate</name>
    <dbReference type="NCBI Taxonomy" id="266149"/>
    <lineage>
        <taxon>Eukaryota</taxon>
        <taxon>Sar</taxon>
        <taxon>Alveolata</taxon>
        <taxon>Ciliophora</taxon>
        <taxon>Intramacronucleata</taxon>
        <taxon>Oligohymenophorea</taxon>
        <taxon>Scuticociliatia</taxon>
        <taxon>Philasterida</taxon>
        <taxon>Pseudocohnilembidae</taxon>
        <taxon>Pseudocohnilembus</taxon>
    </lineage>
</organism>
<comment type="subcellular location">
    <subcellularLocation>
        <location evidence="1">Nucleus</location>
    </subcellularLocation>
</comment>
<evidence type="ECO:0000313" key="5">
    <source>
        <dbReference type="EMBL" id="KRW98922.1"/>
    </source>
</evidence>
<proteinExistence type="inferred from homology"/>
<dbReference type="EMBL" id="LDAU01000225">
    <property type="protein sequence ID" value="KRW98922.1"/>
    <property type="molecule type" value="Genomic_DNA"/>
</dbReference>
<evidence type="ECO:0000256" key="2">
    <source>
        <dbReference type="ARBA" id="ARBA00010849"/>
    </source>
</evidence>
<dbReference type="Gene3D" id="1.20.890.10">
    <property type="entry name" value="cAMP-dependent protein kinase regulatory subunit, dimerization-anchoring domain"/>
    <property type="match status" value="1"/>
</dbReference>
<feature type="region of interest" description="Disordered" evidence="4">
    <location>
        <begin position="510"/>
        <end position="539"/>
    </location>
</feature>
<comment type="caution">
    <text evidence="5">The sequence shown here is derived from an EMBL/GenBank/DDBJ whole genome shotgun (WGS) entry which is preliminary data.</text>
</comment>
<dbReference type="Pfam" id="PF05186">
    <property type="entry name" value="Dpy-30"/>
    <property type="match status" value="1"/>
</dbReference>
<keyword evidence="6" id="KW-1185">Reference proteome</keyword>
<evidence type="ECO:0000313" key="6">
    <source>
        <dbReference type="Proteomes" id="UP000054937"/>
    </source>
</evidence>
<keyword evidence="3" id="KW-0539">Nucleus</keyword>
<reference evidence="5 6" key="1">
    <citation type="journal article" date="2015" name="Sci. Rep.">
        <title>Genome of the facultative scuticociliatosis pathogen Pseudocohnilembus persalinus provides insight into its virulence through horizontal gene transfer.</title>
        <authorList>
            <person name="Xiong J."/>
            <person name="Wang G."/>
            <person name="Cheng J."/>
            <person name="Tian M."/>
            <person name="Pan X."/>
            <person name="Warren A."/>
            <person name="Jiang C."/>
            <person name="Yuan D."/>
            <person name="Miao W."/>
        </authorList>
    </citation>
    <scope>NUCLEOTIDE SEQUENCE [LARGE SCALE GENOMIC DNA]</scope>
    <source>
        <strain evidence="5">36N120E</strain>
    </source>
</reference>
<dbReference type="InParanoid" id="A0A0V0Q9T7"/>
<dbReference type="OrthoDB" id="417678at2759"/>
<dbReference type="PANTHER" id="PTHR36960:SF1">
    <property type="entry name" value="SI:DKEY-32E6.3"/>
    <property type="match status" value="1"/>
</dbReference>
<dbReference type="OMA" id="METKHVL"/>
<gene>
    <name evidence="5" type="ORF">PPERSA_09447</name>
</gene>
<dbReference type="PANTHER" id="PTHR36960">
    <property type="entry name" value="SI:DKEY-32E6.3"/>
    <property type="match status" value="1"/>
</dbReference>
<dbReference type="InterPro" id="IPR007858">
    <property type="entry name" value="Dpy-30_motif"/>
</dbReference>
<dbReference type="CDD" id="cd22965">
    <property type="entry name" value="DD_DPY30_SDC1"/>
    <property type="match status" value="1"/>
</dbReference>
<evidence type="ECO:0000256" key="4">
    <source>
        <dbReference type="SAM" id="MobiDB-lite"/>
    </source>
</evidence>
<comment type="similarity">
    <text evidence="2">Belongs to the dpy-30 family.</text>
</comment>
<sequence length="539" mass="63529">MKKKEPTGPIKKLILHFDINKTLLIFDSEKKNLDKDTQFNRLMASYAWGKLEQKDENSPWVWKLVHNHFIAQPPEENCISYKDYILHHHEPSKKLTEEQEPNEQVRNKYNAEQEAVKNELINNMIKPGNPCIKLKPEYERINKGISLPKLVDLECKDIINKFRADADKTQQREQNIYDDKKTMYELFEGGKYHILPQFYKMMMSLKKQKKEFAIVFRTFGSDLPNVITEFNKFVTGEHPCYCGRNNTPIVRFDGTKGTKNFVINQEHTGLFYRNGNDIEETTLITGTFQRKQQLPEQSLEELYEKEIEEESVQINKGAQQIHVQIQELLQERCVLALQDDYQNWHKHNKISDKSKLLIVDPSDYYTQHIFFDDNITDDHESCADVREVLNGNIITQKDALGKYTVKVDLIDVLKEPDFFMKQIDACEKIRQQEIENIEKGINQEFEQEQSIKKSDFEILQEQTDSEYLKKTVIPLLHPALKLVDIERPVDPISFIALYCLKNQHRVRIPQPPEGFFDKKEPEEDQENLQENDEQDKEQE</sequence>
<evidence type="ECO:0008006" key="7">
    <source>
        <dbReference type="Google" id="ProtNLM"/>
    </source>
</evidence>
<accession>A0A0V0Q9T7</accession>
<dbReference type="AlphaFoldDB" id="A0A0V0Q9T7"/>
<dbReference type="GO" id="GO:0005634">
    <property type="term" value="C:nucleus"/>
    <property type="evidence" value="ECO:0007669"/>
    <property type="project" value="UniProtKB-SubCell"/>
</dbReference>